<evidence type="ECO:0000256" key="4">
    <source>
        <dbReference type="RuleBase" id="RU003946"/>
    </source>
</evidence>
<protein>
    <recommendedName>
        <fullName evidence="1">alkaline phosphatase</fullName>
        <ecNumber evidence="1">3.1.3.1</ecNumber>
    </recommendedName>
</protein>
<sequence>MTNFLRDEENSFRVSSSYPVSFDLSPGKSVGLVTTTRITHATPGAAFAHIPFRDWESVTNMGNVTGCDKVKDIAYQLVMDNPNVQVILGGGRRSFLDDKTPDPRSGQINGNQRNDSLNLIEEWKKEKEGRGVSHTFVSTKGEFDAVDPDNIDYLMGKTEKAKRRRKRKISMERKKAKKRRRKISMERKKAKRRRRRRKISMAREKAKRRRKISMKRKKTKRRRRKMSMERKKTKRRRRRKISMEIKKAKRRRKRKISMERKRTQECRRGSIEGGAEKQIKKERRNRRLRI</sequence>
<dbReference type="Pfam" id="PF00245">
    <property type="entry name" value="Alk_phosphatase"/>
    <property type="match status" value="1"/>
</dbReference>
<dbReference type="GO" id="GO:0004035">
    <property type="term" value="F:alkaline phosphatase activity"/>
    <property type="evidence" value="ECO:0007669"/>
    <property type="project" value="UniProtKB-EC"/>
</dbReference>
<dbReference type="SUPFAM" id="SSF53649">
    <property type="entry name" value="Alkaline phosphatase-like"/>
    <property type="match status" value="1"/>
</dbReference>
<feature type="compositionally biased region" description="Basic residues" evidence="5">
    <location>
        <begin position="160"/>
        <end position="240"/>
    </location>
</feature>
<feature type="compositionally biased region" description="Basic residues" evidence="5">
    <location>
        <begin position="280"/>
        <end position="290"/>
    </location>
</feature>
<comment type="cofactor">
    <cofactor evidence="3">
        <name>Mg(2+)</name>
        <dbReference type="ChEBI" id="CHEBI:18420"/>
    </cofactor>
    <text evidence="3">Binds 1 Mg(2+) ion.</text>
</comment>
<evidence type="ECO:0000256" key="1">
    <source>
        <dbReference type="ARBA" id="ARBA00012647"/>
    </source>
</evidence>
<keyword evidence="3" id="KW-0460">Magnesium</keyword>
<reference evidence="6 7" key="1">
    <citation type="journal article" date="2021" name="Elife">
        <title>Chloroplast acquisition without the gene transfer in kleptoplastic sea slugs, Plakobranchus ocellatus.</title>
        <authorList>
            <person name="Maeda T."/>
            <person name="Takahashi S."/>
            <person name="Yoshida T."/>
            <person name="Shimamura S."/>
            <person name="Takaki Y."/>
            <person name="Nagai Y."/>
            <person name="Toyoda A."/>
            <person name="Suzuki Y."/>
            <person name="Arimoto A."/>
            <person name="Ishii H."/>
            <person name="Satoh N."/>
            <person name="Nishiyama T."/>
            <person name="Hasebe M."/>
            <person name="Maruyama T."/>
            <person name="Minagawa J."/>
            <person name="Obokata J."/>
            <person name="Shigenobu S."/>
        </authorList>
    </citation>
    <scope>NUCLEOTIDE SEQUENCE [LARGE SCALE GENOMIC DNA]</scope>
</reference>
<dbReference type="GO" id="GO:0046872">
    <property type="term" value="F:metal ion binding"/>
    <property type="evidence" value="ECO:0007669"/>
    <property type="project" value="UniProtKB-KW"/>
</dbReference>
<feature type="compositionally biased region" description="Basic and acidic residues" evidence="5">
    <location>
        <begin position="256"/>
        <end position="279"/>
    </location>
</feature>
<keyword evidence="3" id="KW-0479">Metal-binding</keyword>
<dbReference type="InterPro" id="IPR017850">
    <property type="entry name" value="Alkaline_phosphatase_core_sf"/>
</dbReference>
<name>A0AAV4FD95_9GAST</name>
<feature type="region of interest" description="Disordered" evidence="5">
    <location>
        <begin position="158"/>
        <end position="290"/>
    </location>
</feature>
<evidence type="ECO:0000313" key="6">
    <source>
        <dbReference type="EMBL" id="GFR70750.1"/>
    </source>
</evidence>
<dbReference type="PANTHER" id="PTHR11596:SF5">
    <property type="entry name" value="ALKALINE PHOSPHATASE"/>
    <property type="match status" value="1"/>
</dbReference>
<dbReference type="Proteomes" id="UP000762676">
    <property type="component" value="Unassembled WGS sequence"/>
</dbReference>
<proteinExistence type="inferred from homology"/>
<comment type="similarity">
    <text evidence="4">Belongs to the alkaline phosphatase family.</text>
</comment>
<feature type="region of interest" description="Disordered" evidence="5">
    <location>
        <begin position="95"/>
        <end position="114"/>
    </location>
</feature>
<comment type="caution">
    <text evidence="6">The sequence shown here is derived from an EMBL/GenBank/DDBJ whole genome shotgun (WGS) entry which is preliminary data.</text>
</comment>
<dbReference type="Gene3D" id="3.40.720.10">
    <property type="entry name" value="Alkaline Phosphatase, subunit A"/>
    <property type="match status" value="1"/>
</dbReference>
<gene>
    <name evidence="6" type="ORF">ElyMa_000336400</name>
</gene>
<feature type="binding site" evidence="3">
    <location>
        <position position="40"/>
    </location>
    <ligand>
        <name>Mg(2+)</name>
        <dbReference type="ChEBI" id="CHEBI:18420"/>
    </ligand>
</feature>
<organism evidence="6 7">
    <name type="scientific">Elysia marginata</name>
    <dbReference type="NCBI Taxonomy" id="1093978"/>
    <lineage>
        <taxon>Eukaryota</taxon>
        <taxon>Metazoa</taxon>
        <taxon>Spiralia</taxon>
        <taxon>Lophotrochozoa</taxon>
        <taxon>Mollusca</taxon>
        <taxon>Gastropoda</taxon>
        <taxon>Heterobranchia</taxon>
        <taxon>Euthyneura</taxon>
        <taxon>Panpulmonata</taxon>
        <taxon>Sacoglossa</taxon>
        <taxon>Placobranchoidea</taxon>
        <taxon>Plakobranchidae</taxon>
        <taxon>Elysia</taxon>
    </lineage>
</organism>
<evidence type="ECO:0000313" key="7">
    <source>
        <dbReference type="Proteomes" id="UP000762676"/>
    </source>
</evidence>
<evidence type="ECO:0000256" key="2">
    <source>
        <dbReference type="ARBA" id="ARBA00022553"/>
    </source>
</evidence>
<evidence type="ECO:0000256" key="5">
    <source>
        <dbReference type="SAM" id="MobiDB-lite"/>
    </source>
</evidence>
<keyword evidence="7" id="KW-1185">Reference proteome</keyword>
<dbReference type="EMBL" id="BMAT01000669">
    <property type="protein sequence ID" value="GFR70750.1"/>
    <property type="molecule type" value="Genomic_DNA"/>
</dbReference>
<dbReference type="AlphaFoldDB" id="A0AAV4FD95"/>
<dbReference type="InterPro" id="IPR001952">
    <property type="entry name" value="Alkaline_phosphatase"/>
</dbReference>
<dbReference type="PRINTS" id="PR00113">
    <property type="entry name" value="ALKPHPHTASE"/>
</dbReference>
<accession>A0AAV4FD95</accession>
<feature type="binding site" evidence="3">
    <location>
        <position position="42"/>
    </location>
    <ligand>
        <name>Mg(2+)</name>
        <dbReference type="ChEBI" id="CHEBI:18420"/>
    </ligand>
</feature>
<dbReference type="PANTHER" id="PTHR11596">
    <property type="entry name" value="ALKALINE PHOSPHATASE"/>
    <property type="match status" value="1"/>
</dbReference>
<dbReference type="EC" id="3.1.3.1" evidence="1"/>
<keyword evidence="2" id="KW-0597">Phosphoprotein</keyword>
<evidence type="ECO:0000256" key="3">
    <source>
        <dbReference type="PIRSR" id="PIRSR601952-2"/>
    </source>
</evidence>